<evidence type="ECO:0000313" key="5">
    <source>
        <dbReference type="Proteomes" id="UP000295146"/>
    </source>
</evidence>
<dbReference type="InterPro" id="IPR000073">
    <property type="entry name" value="AB_hydrolase_1"/>
</dbReference>
<reference evidence="4 5" key="1">
    <citation type="submission" date="2019-03" db="EMBL/GenBank/DDBJ databases">
        <title>Genomic Encyclopedia of Type Strains, Phase III (KMG-III): the genomes of soil and plant-associated and newly described type strains.</title>
        <authorList>
            <person name="Whitman W."/>
        </authorList>
    </citation>
    <scope>NUCLEOTIDE SEQUENCE [LARGE SCALE GENOMIC DNA]</scope>
    <source>
        <strain evidence="4 5">VKM Ac-2573</strain>
    </source>
</reference>
<dbReference type="PANTHER" id="PTHR43798">
    <property type="entry name" value="MONOACYLGLYCEROL LIPASE"/>
    <property type="match status" value="1"/>
</dbReference>
<keyword evidence="5" id="KW-1185">Reference proteome</keyword>
<dbReference type="PANTHER" id="PTHR43798:SF33">
    <property type="entry name" value="HYDROLASE, PUTATIVE (AFU_ORTHOLOGUE AFUA_2G14860)-RELATED"/>
    <property type="match status" value="1"/>
</dbReference>
<evidence type="ECO:0000256" key="2">
    <source>
        <dbReference type="ARBA" id="ARBA00022801"/>
    </source>
</evidence>
<organism evidence="4 5">
    <name type="scientific">Kribbella pratensis</name>
    <dbReference type="NCBI Taxonomy" id="2512112"/>
    <lineage>
        <taxon>Bacteria</taxon>
        <taxon>Bacillati</taxon>
        <taxon>Actinomycetota</taxon>
        <taxon>Actinomycetes</taxon>
        <taxon>Propionibacteriales</taxon>
        <taxon>Kribbellaceae</taxon>
        <taxon>Kribbella</taxon>
    </lineage>
</organism>
<evidence type="ECO:0000313" key="4">
    <source>
        <dbReference type="EMBL" id="TDW66270.1"/>
    </source>
</evidence>
<dbReference type="GO" id="GO:0016020">
    <property type="term" value="C:membrane"/>
    <property type="evidence" value="ECO:0007669"/>
    <property type="project" value="TreeGrafter"/>
</dbReference>
<evidence type="ECO:0000259" key="3">
    <source>
        <dbReference type="Pfam" id="PF00561"/>
    </source>
</evidence>
<dbReference type="GO" id="GO:0006508">
    <property type="term" value="P:proteolysis"/>
    <property type="evidence" value="ECO:0007669"/>
    <property type="project" value="InterPro"/>
</dbReference>
<dbReference type="AlphaFoldDB" id="A0A4R8BWS9"/>
<comment type="similarity">
    <text evidence="1">Belongs to the peptidase S33 family.</text>
</comment>
<dbReference type="Proteomes" id="UP000295146">
    <property type="component" value="Unassembled WGS sequence"/>
</dbReference>
<dbReference type="EMBL" id="SODP01000003">
    <property type="protein sequence ID" value="TDW66270.1"/>
    <property type="molecule type" value="Genomic_DNA"/>
</dbReference>
<protein>
    <submittedName>
        <fullName evidence="4">Pimeloyl-ACP methyl ester carboxylesterase</fullName>
    </submittedName>
</protein>
<comment type="caution">
    <text evidence="4">The sequence shown here is derived from an EMBL/GenBank/DDBJ whole genome shotgun (WGS) entry which is preliminary data.</text>
</comment>
<dbReference type="OrthoDB" id="8957634at2"/>
<dbReference type="InterPro" id="IPR002410">
    <property type="entry name" value="Peptidase_S33"/>
</dbReference>
<dbReference type="InterPro" id="IPR050266">
    <property type="entry name" value="AB_hydrolase_sf"/>
</dbReference>
<accession>A0A4R8BWS9</accession>
<dbReference type="SUPFAM" id="SSF53474">
    <property type="entry name" value="alpha/beta-Hydrolases"/>
    <property type="match status" value="1"/>
</dbReference>
<dbReference type="PRINTS" id="PR00793">
    <property type="entry name" value="PROAMNOPTASE"/>
</dbReference>
<name>A0A4R8BWS9_9ACTN</name>
<sequence length="281" mass="31568">MSEGPDILGCMRDSFVDAGDVTLFVRELGQRSEKPSLVVMHGGPDVGHGYLLPGFEPLARDHHVVLFDFRGCGRSSRGLSDDELQPEYVVRDTHRLIERLNLGQVDLLGFSTGGRAAIGFVDKHPEQVRRLVLASTSAYPSADNAPYLANWDEYHRRQRVENQAHGALRNSTLFVWDLDLAPAYLKLLNSLGTDLGDWSEERAIKGLTHPWFHGDPENILRTFNKPILILHGEYDMGFPVQLAHRLHTAVPSDLIVIPNTAHMSHFEKPELWSNHIRGFLA</sequence>
<dbReference type="Pfam" id="PF00561">
    <property type="entry name" value="Abhydrolase_1"/>
    <property type="match status" value="1"/>
</dbReference>
<feature type="domain" description="AB hydrolase-1" evidence="3">
    <location>
        <begin position="35"/>
        <end position="269"/>
    </location>
</feature>
<proteinExistence type="inferred from homology"/>
<gene>
    <name evidence="4" type="ORF">EV653_6295</name>
</gene>
<evidence type="ECO:0000256" key="1">
    <source>
        <dbReference type="ARBA" id="ARBA00010088"/>
    </source>
</evidence>
<dbReference type="InterPro" id="IPR029058">
    <property type="entry name" value="AB_hydrolase_fold"/>
</dbReference>
<dbReference type="GO" id="GO:0004177">
    <property type="term" value="F:aminopeptidase activity"/>
    <property type="evidence" value="ECO:0007669"/>
    <property type="project" value="UniProtKB-EC"/>
</dbReference>
<keyword evidence="2" id="KW-0378">Hydrolase</keyword>
<dbReference type="PRINTS" id="PR00111">
    <property type="entry name" value="ABHYDROLASE"/>
</dbReference>
<dbReference type="Gene3D" id="3.40.50.1820">
    <property type="entry name" value="alpha/beta hydrolase"/>
    <property type="match status" value="1"/>
</dbReference>